<evidence type="ECO:0000313" key="1">
    <source>
        <dbReference type="EMBL" id="XFO70672.1"/>
    </source>
</evidence>
<dbReference type="Proteomes" id="UP000216052">
    <property type="component" value="Chromosome"/>
</dbReference>
<sequence>MLRCNQTDCRFNDAAKLLCQMEVYLVDRRCITFKRRPKGENYREIMRVGRSKGTLILLL</sequence>
<keyword evidence="2" id="KW-1185">Reference proteome</keyword>
<organism evidence="1 2">
    <name type="scientific">Sporomusa acidovorans (strain ATCC 49682 / DSM 3132 / Mol)</name>
    <dbReference type="NCBI Taxonomy" id="1123286"/>
    <lineage>
        <taxon>Bacteria</taxon>
        <taxon>Bacillati</taxon>
        <taxon>Bacillota</taxon>
        <taxon>Negativicutes</taxon>
        <taxon>Selenomonadales</taxon>
        <taxon>Sporomusaceae</taxon>
        <taxon>Sporomusa</taxon>
    </lineage>
</organism>
<gene>
    <name evidence="1" type="ORF">SPACI_006710</name>
</gene>
<evidence type="ECO:0000313" key="2">
    <source>
        <dbReference type="Proteomes" id="UP000216052"/>
    </source>
</evidence>
<proteinExistence type="predicted"/>
<dbReference type="EMBL" id="CP155571">
    <property type="protein sequence ID" value="XFO70672.1"/>
    <property type="molecule type" value="Genomic_DNA"/>
</dbReference>
<accession>A0ABZ3IX72</accession>
<protein>
    <submittedName>
        <fullName evidence="1">Uncharacterized protein</fullName>
    </submittedName>
</protein>
<name>A0ABZ3IX72_SPOA4</name>
<reference evidence="1" key="1">
    <citation type="submission" date="2024-05" db="EMBL/GenBank/DDBJ databases">
        <title>Isolation and characterization of Sporomusa carbonis sp. nov., a carboxydotrophic hydrogenogen in the genus of Sporomusa isolated from a charcoal burning pile.</title>
        <authorList>
            <person name="Boeer T."/>
            <person name="Rosenbaum F."/>
            <person name="Eysell L."/>
            <person name="Mueller V."/>
            <person name="Daniel R."/>
            <person name="Poehlein A."/>
        </authorList>
    </citation>
    <scope>NUCLEOTIDE SEQUENCE [LARGE SCALE GENOMIC DNA]</scope>
    <source>
        <strain evidence="1">DSM 3132</strain>
    </source>
</reference>